<keyword evidence="2" id="KW-0472">Membrane</keyword>
<feature type="transmembrane region" description="Helical" evidence="2">
    <location>
        <begin position="12"/>
        <end position="37"/>
    </location>
</feature>
<feature type="compositionally biased region" description="Polar residues" evidence="1">
    <location>
        <begin position="213"/>
        <end position="222"/>
    </location>
</feature>
<evidence type="ECO:0000256" key="1">
    <source>
        <dbReference type="SAM" id="MobiDB-lite"/>
    </source>
</evidence>
<keyword evidence="2" id="KW-1133">Transmembrane helix</keyword>
<feature type="compositionally biased region" description="Basic and acidic residues" evidence="1">
    <location>
        <begin position="236"/>
        <end position="248"/>
    </location>
</feature>
<feature type="transmembrane region" description="Helical" evidence="2">
    <location>
        <begin position="98"/>
        <end position="116"/>
    </location>
</feature>
<feature type="compositionally biased region" description="Low complexity" evidence="1">
    <location>
        <begin position="400"/>
        <end position="416"/>
    </location>
</feature>
<feature type="transmembrane region" description="Helical" evidence="2">
    <location>
        <begin position="63"/>
        <end position="86"/>
    </location>
</feature>
<gene>
    <name evidence="3" type="ORF">BCR41DRAFT_350266</name>
</gene>
<evidence type="ECO:0000313" key="3">
    <source>
        <dbReference type="EMBL" id="ORZ21934.1"/>
    </source>
</evidence>
<dbReference type="OrthoDB" id="2402744at2759"/>
<dbReference type="EMBL" id="MCFF01000011">
    <property type="protein sequence ID" value="ORZ21934.1"/>
    <property type="molecule type" value="Genomic_DNA"/>
</dbReference>
<evidence type="ECO:0000313" key="4">
    <source>
        <dbReference type="Proteomes" id="UP000193648"/>
    </source>
</evidence>
<dbReference type="GeneID" id="33565483"/>
<evidence type="ECO:0000256" key="2">
    <source>
        <dbReference type="SAM" id="Phobius"/>
    </source>
</evidence>
<sequence length="416" mass="45443">MSRQRQHCCWCIPLRLATFIGGFLLAALGGVGTWLYFTNPDLPKRTFSVSGVTLSPLESGQILWYYFAGVSVLAAAVGLFGMFSALAANRKAVKAFEALYFLALMTQVAFVIWAMTWCRKNKSNFLTVCNASKDGLFDLPAPGFVSGWSCDNMFLALMLSLGFGNAIWLIFHIYMTNRVIHYARELFAEKANRYKVLGEAAVKELDREQQIPLNYTNIGGSSNDREPPQPSYSDEIEYKNPRSDDYHQQSRAAAAGFGSYGHDLPSHQQQFHQGYQPYTHQPAAPGFSHRDSTQGLDLVNPYYDDGTIPAPPPPPVASSAPFVTVPGVGQSFVHGSTNKIPSPFDDDVPVTTPPAPATAQSPSQDIKVPMPPSPRDEDVKSPSYPPVDLLSPTLATQQASGSGSNNNGKSGEPYQF</sequence>
<comment type="caution">
    <text evidence="3">The sequence shown here is derived from an EMBL/GenBank/DDBJ whole genome shotgun (WGS) entry which is preliminary data.</text>
</comment>
<accession>A0A1Y2GT18</accession>
<organism evidence="3 4">
    <name type="scientific">Lobosporangium transversale</name>
    <dbReference type="NCBI Taxonomy" id="64571"/>
    <lineage>
        <taxon>Eukaryota</taxon>
        <taxon>Fungi</taxon>
        <taxon>Fungi incertae sedis</taxon>
        <taxon>Mucoromycota</taxon>
        <taxon>Mortierellomycotina</taxon>
        <taxon>Mortierellomycetes</taxon>
        <taxon>Mortierellales</taxon>
        <taxon>Mortierellaceae</taxon>
        <taxon>Lobosporangium</taxon>
    </lineage>
</organism>
<dbReference type="Proteomes" id="UP000193648">
    <property type="component" value="Unassembled WGS sequence"/>
</dbReference>
<feature type="region of interest" description="Disordered" evidence="1">
    <location>
        <begin position="213"/>
        <end position="248"/>
    </location>
</feature>
<keyword evidence="2" id="KW-0812">Transmembrane</keyword>
<keyword evidence="4" id="KW-1185">Reference proteome</keyword>
<feature type="transmembrane region" description="Helical" evidence="2">
    <location>
        <begin position="153"/>
        <end position="174"/>
    </location>
</feature>
<name>A0A1Y2GT18_9FUNG</name>
<dbReference type="AlphaFoldDB" id="A0A1Y2GT18"/>
<reference evidence="3 4" key="1">
    <citation type="submission" date="2016-07" db="EMBL/GenBank/DDBJ databases">
        <title>Pervasive Adenine N6-methylation of Active Genes in Fungi.</title>
        <authorList>
            <consortium name="DOE Joint Genome Institute"/>
            <person name="Mondo S.J."/>
            <person name="Dannebaum R.O."/>
            <person name="Kuo R.C."/>
            <person name="Labutti K."/>
            <person name="Haridas S."/>
            <person name="Kuo A."/>
            <person name="Salamov A."/>
            <person name="Ahrendt S.R."/>
            <person name="Lipzen A."/>
            <person name="Sullivan W."/>
            <person name="Andreopoulos W.B."/>
            <person name="Clum A."/>
            <person name="Lindquist E."/>
            <person name="Daum C."/>
            <person name="Ramamoorthy G.K."/>
            <person name="Gryganskyi A."/>
            <person name="Culley D."/>
            <person name="Magnuson J.K."/>
            <person name="James T.Y."/>
            <person name="O'Malley M.A."/>
            <person name="Stajich J.E."/>
            <person name="Spatafora J.W."/>
            <person name="Visel A."/>
            <person name="Grigoriev I.V."/>
        </authorList>
    </citation>
    <scope>NUCLEOTIDE SEQUENCE [LARGE SCALE GENOMIC DNA]</scope>
    <source>
        <strain evidence="3 4">NRRL 3116</strain>
    </source>
</reference>
<dbReference type="InParanoid" id="A0A1Y2GT18"/>
<dbReference type="RefSeq" id="XP_021883185.1">
    <property type="nucleotide sequence ID" value="XM_022023639.1"/>
</dbReference>
<proteinExistence type="predicted"/>
<protein>
    <submittedName>
        <fullName evidence="3">Uncharacterized protein</fullName>
    </submittedName>
</protein>
<feature type="region of interest" description="Disordered" evidence="1">
    <location>
        <begin position="333"/>
        <end position="416"/>
    </location>
</feature>